<keyword evidence="6" id="KW-1185">Reference proteome</keyword>
<evidence type="ECO:0000313" key="6">
    <source>
        <dbReference type="Proteomes" id="UP001254848"/>
    </source>
</evidence>
<feature type="domain" description="Dehydrogenase E1 component" evidence="4">
    <location>
        <begin position="19"/>
        <end position="315"/>
    </location>
</feature>
<evidence type="ECO:0000259" key="4">
    <source>
        <dbReference type="Pfam" id="PF00676"/>
    </source>
</evidence>
<dbReference type="Pfam" id="PF00676">
    <property type="entry name" value="E1_dh"/>
    <property type="match status" value="1"/>
</dbReference>
<organism evidence="5 6">
    <name type="scientific">Anaeroselena agilis</name>
    <dbReference type="NCBI Taxonomy" id="3063788"/>
    <lineage>
        <taxon>Bacteria</taxon>
        <taxon>Bacillati</taxon>
        <taxon>Bacillota</taxon>
        <taxon>Negativicutes</taxon>
        <taxon>Acetonemataceae</taxon>
        <taxon>Anaeroselena</taxon>
    </lineage>
</organism>
<evidence type="ECO:0000256" key="1">
    <source>
        <dbReference type="ARBA" id="ARBA00001964"/>
    </source>
</evidence>
<dbReference type="RefSeq" id="WP_413780159.1">
    <property type="nucleotide sequence ID" value="NZ_JAUOZS010000001.1"/>
</dbReference>
<comment type="cofactor">
    <cofactor evidence="1">
        <name>thiamine diphosphate</name>
        <dbReference type="ChEBI" id="CHEBI:58937"/>
    </cofactor>
</comment>
<sequence length="333" mass="35390">MKTKANQHGLETLLRFYREMQRVRQFDQKAAELFTQGRMAGNIHTCVGQEATAVGACQALEPTDFITATHRGHGHCLAKGGRAAIMMAELFGKATGYCKGKGGSMHIADLGLGILGANGIVGAGIPIAAGSALASKIKGGREVTLAFFGDGASNEGAFHEALNMASAWRLPVIFLCENNKYGVSVAIDRVTSIADIADRAKAYDIPGIVVDGNDVVAVFEAVSAAAARARAGEGPSLIEAKTYRHRGHYEGDPQIYKPADEVAAWKKRDPLILLQDAILALDPAAADKLAAVEDEIRREIEDAVRFAEESPYPGPAEVVSDVYAADNERSVAR</sequence>
<evidence type="ECO:0000256" key="2">
    <source>
        <dbReference type="ARBA" id="ARBA00023002"/>
    </source>
</evidence>
<dbReference type="PANTHER" id="PTHR11516">
    <property type="entry name" value="PYRUVATE DEHYDROGENASE E1 COMPONENT, ALPHA SUBUNIT BACTERIAL AND ORGANELLAR"/>
    <property type="match status" value="1"/>
</dbReference>
<gene>
    <name evidence="5" type="ORF">Q4T40_10410</name>
</gene>
<dbReference type="CDD" id="cd02000">
    <property type="entry name" value="TPP_E1_PDC_ADC_BCADC"/>
    <property type="match status" value="1"/>
</dbReference>
<keyword evidence="3" id="KW-0786">Thiamine pyrophosphate</keyword>
<evidence type="ECO:0000256" key="3">
    <source>
        <dbReference type="ARBA" id="ARBA00023052"/>
    </source>
</evidence>
<dbReference type="InterPro" id="IPR050642">
    <property type="entry name" value="PDH_E1_Alpha_Subunit"/>
</dbReference>
<dbReference type="InterPro" id="IPR001017">
    <property type="entry name" value="DH_E1"/>
</dbReference>
<reference evidence="5 6" key="1">
    <citation type="submission" date="2023-07" db="EMBL/GenBank/DDBJ databases">
        <title>The novel representative of Negativicutes class, Anaeroselena agilis gen. nov. sp. nov.</title>
        <authorList>
            <person name="Prokofeva M.I."/>
            <person name="Elcheninov A.G."/>
            <person name="Klyukina A."/>
            <person name="Kublanov I.V."/>
            <person name="Frolov E.N."/>
            <person name="Podosokorskaya O.A."/>
        </authorList>
    </citation>
    <scope>NUCLEOTIDE SEQUENCE [LARGE SCALE GENOMIC DNA]</scope>
    <source>
        <strain evidence="5 6">4137-cl</strain>
    </source>
</reference>
<accession>A0ABU3NXX5</accession>
<evidence type="ECO:0000313" key="5">
    <source>
        <dbReference type="EMBL" id="MDT8901655.1"/>
    </source>
</evidence>
<dbReference type="Gene3D" id="3.40.50.970">
    <property type="match status" value="1"/>
</dbReference>
<comment type="caution">
    <text evidence="5">The sequence shown here is derived from an EMBL/GenBank/DDBJ whole genome shotgun (WGS) entry which is preliminary data.</text>
</comment>
<protein>
    <submittedName>
        <fullName evidence="5">Thiamine pyrophosphate-dependent dehydrogenase E1 component subunit alpha</fullName>
    </submittedName>
</protein>
<keyword evidence="2" id="KW-0560">Oxidoreductase</keyword>
<proteinExistence type="predicted"/>
<dbReference type="InterPro" id="IPR029061">
    <property type="entry name" value="THDP-binding"/>
</dbReference>
<dbReference type="EMBL" id="JAUOZS010000001">
    <property type="protein sequence ID" value="MDT8901655.1"/>
    <property type="molecule type" value="Genomic_DNA"/>
</dbReference>
<dbReference type="PANTHER" id="PTHR11516:SF60">
    <property type="entry name" value="PYRUVATE DEHYDROGENASE E1 COMPONENT SUBUNIT ALPHA"/>
    <property type="match status" value="1"/>
</dbReference>
<name>A0ABU3NXX5_9FIRM</name>
<dbReference type="SUPFAM" id="SSF52518">
    <property type="entry name" value="Thiamin diphosphate-binding fold (THDP-binding)"/>
    <property type="match status" value="1"/>
</dbReference>
<dbReference type="Proteomes" id="UP001254848">
    <property type="component" value="Unassembled WGS sequence"/>
</dbReference>